<dbReference type="Gene3D" id="3.60.15.10">
    <property type="entry name" value="Ribonuclease Z/Hydroxyacylglutathione hydrolase-like"/>
    <property type="match status" value="1"/>
</dbReference>
<reference evidence="2" key="1">
    <citation type="submission" date="2022-09" db="EMBL/GenBank/DDBJ databases">
        <title>Shewanella sp. KJ10-1 sp.nov, isolated from marine algae.</title>
        <authorList>
            <person name="Butt M."/>
            <person name="Lee J.K."/>
            <person name="Kim J.M."/>
            <person name="Choi D.G."/>
        </authorList>
    </citation>
    <scope>NUCLEOTIDE SEQUENCE</scope>
    <source>
        <strain evidence="2">KJ10-1</strain>
    </source>
</reference>
<name>A0ABT2P6E6_9GAMM</name>
<organism evidence="2 3">
    <name type="scientific">Shewanella phaeophyticola</name>
    <dbReference type="NCBI Taxonomy" id="2978345"/>
    <lineage>
        <taxon>Bacteria</taxon>
        <taxon>Pseudomonadati</taxon>
        <taxon>Pseudomonadota</taxon>
        <taxon>Gammaproteobacteria</taxon>
        <taxon>Alteromonadales</taxon>
        <taxon>Shewanellaceae</taxon>
        <taxon>Shewanella</taxon>
    </lineage>
</organism>
<keyword evidence="1" id="KW-0732">Signal</keyword>
<dbReference type="InterPro" id="IPR036866">
    <property type="entry name" value="RibonucZ/Hydroxyglut_hydro"/>
</dbReference>
<comment type="caution">
    <text evidence="2">The sequence shown here is derived from an EMBL/GenBank/DDBJ whole genome shotgun (WGS) entry which is preliminary data.</text>
</comment>
<sequence>MTLNHFWRSYSLISIAMLTLSAPSFAHETKQPTTQSKSEADLKQWPVTMAKVQAQFTEAKMVVPGHGKIGDTSLLSHTIDLLTQ</sequence>
<evidence type="ECO:0000313" key="2">
    <source>
        <dbReference type="EMBL" id="MCT8987469.1"/>
    </source>
</evidence>
<keyword evidence="3" id="KW-1185">Reference proteome</keyword>
<proteinExistence type="predicted"/>
<evidence type="ECO:0000313" key="3">
    <source>
        <dbReference type="Proteomes" id="UP001431192"/>
    </source>
</evidence>
<feature type="chain" id="PRO_5045092154" evidence="1">
    <location>
        <begin position="27"/>
        <end position="84"/>
    </location>
</feature>
<dbReference type="RefSeq" id="WP_261733734.1">
    <property type="nucleotide sequence ID" value="NZ_JAODOQ010000001.1"/>
</dbReference>
<dbReference type="EMBL" id="JAODOQ010000001">
    <property type="protein sequence ID" value="MCT8987469.1"/>
    <property type="molecule type" value="Genomic_DNA"/>
</dbReference>
<dbReference type="Proteomes" id="UP001431192">
    <property type="component" value="Unassembled WGS sequence"/>
</dbReference>
<gene>
    <name evidence="2" type="ORF">N4T56_14635</name>
</gene>
<evidence type="ECO:0000256" key="1">
    <source>
        <dbReference type="SAM" id="SignalP"/>
    </source>
</evidence>
<protein>
    <submittedName>
        <fullName evidence="2">Uncharacterized protein</fullName>
    </submittedName>
</protein>
<accession>A0ABT2P6E6</accession>
<feature type="signal peptide" evidence="1">
    <location>
        <begin position="1"/>
        <end position="26"/>
    </location>
</feature>